<sequence length="260" mass="27560">MDPPSANQPPGRHRATRAADSDPLGLRRRRLLTSRPLRLGVATAFVGALGFVAYTEAQRPTDTAPVSPAAIAERDAAADQAASRSFDRAAATPSPTASPTPAATPTPKKPPAPARVAPVAGLTQAQMDNARAIVQAGAKEKVPRFGLIVAVATAMQESNLYNLASGVVPESQNYPNQGMGYDHDSVGLFQQRSSTGWGAVRDLMRPAFAAQQFYRELLKVPGWEQLSLTVAAQRVQKSAFPDAYAKHEPRATAVVDALLT</sequence>
<accession>A0A1H3RSQ9</accession>
<protein>
    <recommendedName>
        <fullName evidence="4">Peptidase M23</fullName>
    </recommendedName>
</protein>
<dbReference type="Proteomes" id="UP000242415">
    <property type="component" value="Unassembled WGS sequence"/>
</dbReference>
<dbReference type="AlphaFoldDB" id="A0A1H3RSQ9"/>
<evidence type="ECO:0000313" key="2">
    <source>
        <dbReference type="EMBL" id="SDZ28241.1"/>
    </source>
</evidence>
<evidence type="ECO:0000313" key="3">
    <source>
        <dbReference type="Proteomes" id="UP000242415"/>
    </source>
</evidence>
<dbReference type="EMBL" id="FNPH01000009">
    <property type="protein sequence ID" value="SDZ28241.1"/>
    <property type="molecule type" value="Genomic_DNA"/>
</dbReference>
<evidence type="ECO:0008006" key="4">
    <source>
        <dbReference type="Google" id="ProtNLM"/>
    </source>
</evidence>
<proteinExistence type="predicted"/>
<dbReference type="STRING" id="405436.SAMN05444365_10924"/>
<name>A0A1H3RSQ9_9ACTN</name>
<feature type="region of interest" description="Disordered" evidence="1">
    <location>
        <begin position="73"/>
        <end position="117"/>
    </location>
</feature>
<organism evidence="2 3">
    <name type="scientific">Micromonospora pattaloongensis</name>
    <dbReference type="NCBI Taxonomy" id="405436"/>
    <lineage>
        <taxon>Bacteria</taxon>
        <taxon>Bacillati</taxon>
        <taxon>Actinomycetota</taxon>
        <taxon>Actinomycetes</taxon>
        <taxon>Micromonosporales</taxon>
        <taxon>Micromonosporaceae</taxon>
        <taxon>Micromonospora</taxon>
    </lineage>
</organism>
<dbReference type="RefSeq" id="WP_245736799.1">
    <property type="nucleotide sequence ID" value="NZ_FNPH01000009.1"/>
</dbReference>
<keyword evidence="3" id="KW-1185">Reference proteome</keyword>
<feature type="compositionally biased region" description="Low complexity" evidence="1">
    <location>
        <begin position="78"/>
        <end position="95"/>
    </location>
</feature>
<evidence type="ECO:0000256" key="1">
    <source>
        <dbReference type="SAM" id="MobiDB-lite"/>
    </source>
</evidence>
<gene>
    <name evidence="2" type="ORF">SAMN05444365_10924</name>
</gene>
<reference evidence="3" key="1">
    <citation type="submission" date="2016-10" db="EMBL/GenBank/DDBJ databases">
        <authorList>
            <person name="Varghese N."/>
            <person name="Submissions S."/>
        </authorList>
    </citation>
    <scope>NUCLEOTIDE SEQUENCE [LARGE SCALE GENOMIC DNA]</scope>
    <source>
        <strain evidence="3">DSM 45245</strain>
    </source>
</reference>
<feature type="region of interest" description="Disordered" evidence="1">
    <location>
        <begin position="1"/>
        <end position="27"/>
    </location>
</feature>
<feature type="compositionally biased region" description="Pro residues" evidence="1">
    <location>
        <begin position="96"/>
        <end position="113"/>
    </location>
</feature>